<dbReference type="Gene3D" id="3.40.30.10">
    <property type="entry name" value="Glutaredoxin"/>
    <property type="match status" value="1"/>
</dbReference>
<comment type="caution">
    <text evidence="4">The sequence shown here is derived from an EMBL/GenBank/DDBJ whole genome shotgun (WGS) entry which is preliminary data.</text>
</comment>
<dbReference type="InterPro" id="IPR013766">
    <property type="entry name" value="Thioredoxin_domain"/>
</dbReference>
<dbReference type="Pfam" id="PF00085">
    <property type="entry name" value="Thioredoxin"/>
    <property type="match status" value="1"/>
</dbReference>
<reference evidence="5" key="2">
    <citation type="submission" date="2024-04" db="EMBL/GenBank/DDBJ databases">
        <authorList>
            <person name="Chen Y."/>
            <person name="Shah S."/>
            <person name="Dougan E. K."/>
            <person name="Thang M."/>
            <person name="Chan C."/>
        </authorList>
    </citation>
    <scope>NUCLEOTIDE SEQUENCE [LARGE SCALE GENOMIC DNA]</scope>
</reference>
<feature type="compositionally biased region" description="Polar residues" evidence="2">
    <location>
        <begin position="747"/>
        <end position="777"/>
    </location>
</feature>
<dbReference type="SUPFAM" id="SSF52833">
    <property type="entry name" value="Thioredoxin-like"/>
    <property type="match status" value="1"/>
</dbReference>
<keyword evidence="6" id="KW-1185">Reference proteome</keyword>
<dbReference type="EMBL" id="CAMXCT030001247">
    <property type="protein sequence ID" value="CAL4775564.1"/>
    <property type="molecule type" value="Genomic_DNA"/>
</dbReference>
<feature type="region of interest" description="Disordered" evidence="2">
    <location>
        <begin position="59"/>
        <end position="91"/>
    </location>
</feature>
<evidence type="ECO:0000313" key="4">
    <source>
        <dbReference type="EMBL" id="CAI3988252.1"/>
    </source>
</evidence>
<feature type="region of interest" description="Disordered" evidence="2">
    <location>
        <begin position="179"/>
        <end position="262"/>
    </location>
</feature>
<feature type="compositionally biased region" description="Low complexity" evidence="2">
    <location>
        <begin position="205"/>
        <end position="221"/>
    </location>
</feature>
<dbReference type="CDD" id="cd02961">
    <property type="entry name" value="PDI_a_family"/>
    <property type="match status" value="1"/>
</dbReference>
<dbReference type="OrthoDB" id="444049at2759"/>
<evidence type="ECO:0000313" key="5">
    <source>
        <dbReference type="EMBL" id="CAL1141627.1"/>
    </source>
</evidence>
<dbReference type="EMBL" id="CAMXCT010001247">
    <property type="protein sequence ID" value="CAI3988252.1"/>
    <property type="molecule type" value="Genomic_DNA"/>
</dbReference>
<feature type="coiled-coil region" evidence="1">
    <location>
        <begin position="1373"/>
        <end position="1400"/>
    </location>
</feature>
<evidence type="ECO:0000313" key="6">
    <source>
        <dbReference type="Proteomes" id="UP001152797"/>
    </source>
</evidence>
<feature type="compositionally biased region" description="Basic and acidic residues" evidence="2">
    <location>
        <begin position="787"/>
        <end position="799"/>
    </location>
</feature>
<dbReference type="EMBL" id="CAMXCT020001247">
    <property type="protein sequence ID" value="CAL1141627.1"/>
    <property type="molecule type" value="Genomic_DNA"/>
</dbReference>
<feature type="domain" description="Thioredoxin" evidence="3">
    <location>
        <begin position="1457"/>
        <end position="1491"/>
    </location>
</feature>
<keyword evidence="1" id="KW-0175">Coiled coil</keyword>
<gene>
    <name evidence="4" type="ORF">C1SCF055_LOCUS15451</name>
</gene>
<accession>A0A9P1FVX0</accession>
<dbReference type="InterPro" id="IPR036249">
    <property type="entry name" value="Thioredoxin-like_sf"/>
</dbReference>
<evidence type="ECO:0000256" key="2">
    <source>
        <dbReference type="SAM" id="MobiDB-lite"/>
    </source>
</evidence>
<evidence type="ECO:0000259" key="3">
    <source>
        <dbReference type="Pfam" id="PF00085"/>
    </source>
</evidence>
<evidence type="ECO:0000256" key="1">
    <source>
        <dbReference type="SAM" id="Coils"/>
    </source>
</evidence>
<reference evidence="4" key="1">
    <citation type="submission" date="2022-10" db="EMBL/GenBank/DDBJ databases">
        <authorList>
            <person name="Chen Y."/>
            <person name="Dougan E. K."/>
            <person name="Chan C."/>
            <person name="Rhodes N."/>
            <person name="Thang M."/>
        </authorList>
    </citation>
    <scope>NUCLEOTIDE SEQUENCE</scope>
</reference>
<dbReference type="Proteomes" id="UP001152797">
    <property type="component" value="Unassembled WGS sequence"/>
</dbReference>
<name>A0A9P1FVX0_9DINO</name>
<feature type="region of interest" description="Disordered" evidence="2">
    <location>
        <begin position="382"/>
        <end position="403"/>
    </location>
</feature>
<sequence>MCHDVISCLNESRQLRLAAWPKSLHHIWHGHFYKCEKCRLGKAAPPGLEHSLLPGECHHGRYPTADGKRPRKNPEAPSSSPINDWKKPARNSPMEDVTLELPQAVSLGPAARVYWKVALFQVIQDALAVFSEATDIGKDYVKHWTMDEPQDLSICSQRQIFEAVDIDAWQITLFDKELGDGGKRSDSVAKSAPRTPAPITPGTVAPSTPMPTRSSSSSTPLPLQPAPATPNDHDPLPDISAEPLPAQPPAEHEQDQPRDDEEPYEIEEFKPRQLTSNKPLYDFKKVFQRLPQLAKEKPDTAARLLLGLHEKYWHAPPSDLRNLLARAGMPVEVLNLVSDAVMKCSICRRYVRLPNRPQTKINNAGTLYQCVQADLLNFPHGGRSHALQDRSGDEQSGIPRTTTETPGALDAILWEAPLLSHQAAAEFERLNIERKPKGTTAGPAGSQHTGTGLVERHVGVMKLTMLKLKAELDRQGIICETDDIAMEPAMAHNSTLNYGGVTPAMAVFGILPRGFYNEESSGIMSVAGALQTDLGTFEKAVRMREISLSAVQQAIVEDRTARARRTRRHRLNTAELVAGTSEADFNREVRGDVGWRGPAHLLRLDPDEGADHTWCPSATADVQTFLSTNTTLCLNDAAENEIIDIMKVTEMVVIILASFDKLLVVSSSLTTRSPSGMIYGRAMKVIKPPRDTTGYLVTWNIGSVKYHIQEHWNADTIKMKNLPFEKSEDICAIYIFYHASNQEKSTQLDLKKSTASRMDTKSTTIDSSQTNDKNNSMAMDDTSMPDDSQHQGLKREGPDSRTVVMAPEKKRMRLDYWSSRSIFYNSSAIHHLMNCRRKIKNDFPDSWIGTQLWSDNLTAERLFADSLQHRQQQRSDLQNHEYLFHIGSSQNAILNVDLRTSKVYRVDTERDDINEDDVHGIWKQVEEADAAEVAHFVQERVFQKLHKDAFTQDHVIIDARWVRKFKKMANGTKKVKSRLCARGCLDKQKDLLTTRSTTATRLIQRLLLSVAAVLDLNVESWDIGGTFLKGRMLLKMGINSPVRAVVVLPPPNVWCHLAAMSSDFKANDPSMWGLLCLKPIYGLNNAYLAWQFCSTARFVGSTDQHYKAFVGKFKKVSRQTLPIEHCGARYEKMPDGYRMVQSVFCAKMIPAKIGADRKEKAYAHEGVLVLLMEDHIKPKEGQYDDKNQRIYVLSLRESRLAGRRIRWMALVPPRSMVADALTKPMVSVQMMTLLTTGRLVIENEGTHHVQMKRLPPKYEIEESDLTQDDESLIKEFEHHSHNLWWTPMMAPVKRGILPIMTLMVLNGLRLAQAAGETEPERDGTIFHIMTDEPRQAGRLWETPEQTAHSALEMREKKLQDDLNYAMSEITRIKQTAQKDKAQYMKRIADIQKENDTLKARLGEPGAPKMTTEHISNELFFIALPMTHRGDYEADAASAALAPYRPGTAAWENHAQFVTNLTDRNFEALVARGEGTPWAVKFYAPWCGHCKAALKLAQGTLLAETRQNPAELNWQSLEPSGT</sequence>
<organism evidence="4">
    <name type="scientific">Cladocopium goreaui</name>
    <dbReference type="NCBI Taxonomy" id="2562237"/>
    <lineage>
        <taxon>Eukaryota</taxon>
        <taxon>Sar</taxon>
        <taxon>Alveolata</taxon>
        <taxon>Dinophyceae</taxon>
        <taxon>Suessiales</taxon>
        <taxon>Symbiodiniaceae</taxon>
        <taxon>Cladocopium</taxon>
    </lineage>
</organism>
<proteinExistence type="predicted"/>
<protein>
    <recommendedName>
        <fullName evidence="3">Thioredoxin domain-containing protein</fullName>
    </recommendedName>
</protein>
<feature type="region of interest" description="Disordered" evidence="2">
    <location>
        <begin position="747"/>
        <end position="800"/>
    </location>
</feature>